<dbReference type="Pfam" id="PF08740">
    <property type="entry name" value="BCS1_N"/>
    <property type="match status" value="1"/>
</dbReference>
<dbReference type="InterPro" id="IPR014851">
    <property type="entry name" value="BCS1_N"/>
</dbReference>
<evidence type="ECO:0000259" key="2">
    <source>
        <dbReference type="Pfam" id="PF08740"/>
    </source>
</evidence>
<feature type="transmembrane region" description="Helical" evidence="1">
    <location>
        <begin position="24"/>
        <end position="41"/>
    </location>
</feature>
<name>A0A226DXC7_FOLCA</name>
<keyword evidence="1" id="KW-0812">Transmembrane</keyword>
<keyword evidence="1" id="KW-1133">Transmembrane helix</keyword>
<evidence type="ECO:0000313" key="4">
    <source>
        <dbReference type="Proteomes" id="UP000198287"/>
    </source>
</evidence>
<evidence type="ECO:0000313" key="3">
    <source>
        <dbReference type="EMBL" id="OXA49454.1"/>
    </source>
</evidence>
<sequence>MTTANFSEDFCPNIFAKNSIQEKLATILLLLATLTSSLYLLRWSLTRIKKHFMVSLQLSPEVERRRGRDTSNETMYGAFLQWVAKNPNCAELQSHILLTRQVPLPENPAEPGFNTDFDSDAHIDFQTSSNNWRYRFATTVGLDSPSSFLYKNVRIEITRQFQSFNNELVILSTFSWNRALLLEIIQECRPLPKKDDTSKQIIYQ</sequence>
<protein>
    <recommendedName>
        <fullName evidence="2">BCS1 N-terminal domain-containing protein</fullName>
    </recommendedName>
</protein>
<gene>
    <name evidence="3" type="ORF">Fcan01_15965</name>
</gene>
<organism evidence="3 4">
    <name type="scientific">Folsomia candida</name>
    <name type="common">Springtail</name>
    <dbReference type="NCBI Taxonomy" id="158441"/>
    <lineage>
        <taxon>Eukaryota</taxon>
        <taxon>Metazoa</taxon>
        <taxon>Ecdysozoa</taxon>
        <taxon>Arthropoda</taxon>
        <taxon>Hexapoda</taxon>
        <taxon>Collembola</taxon>
        <taxon>Entomobryomorpha</taxon>
        <taxon>Isotomoidea</taxon>
        <taxon>Isotomidae</taxon>
        <taxon>Proisotominae</taxon>
        <taxon>Folsomia</taxon>
    </lineage>
</organism>
<reference evidence="3 4" key="1">
    <citation type="submission" date="2015-12" db="EMBL/GenBank/DDBJ databases">
        <title>The genome of Folsomia candida.</title>
        <authorList>
            <person name="Faddeeva A."/>
            <person name="Derks M.F."/>
            <person name="Anvar Y."/>
            <person name="Smit S."/>
            <person name="Van Straalen N."/>
            <person name="Roelofs D."/>
        </authorList>
    </citation>
    <scope>NUCLEOTIDE SEQUENCE [LARGE SCALE GENOMIC DNA]</scope>
    <source>
        <strain evidence="3 4">VU population</strain>
        <tissue evidence="3">Whole body</tissue>
    </source>
</reference>
<comment type="caution">
    <text evidence="3">The sequence shown here is derived from an EMBL/GenBank/DDBJ whole genome shotgun (WGS) entry which is preliminary data.</text>
</comment>
<accession>A0A226DXC7</accession>
<keyword evidence="1" id="KW-0472">Membrane</keyword>
<feature type="domain" description="BCS1 N-terminal" evidence="2">
    <location>
        <begin position="36"/>
        <end position="204"/>
    </location>
</feature>
<evidence type="ECO:0000256" key="1">
    <source>
        <dbReference type="SAM" id="Phobius"/>
    </source>
</evidence>
<keyword evidence="4" id="KW-1185">Reference proteome</keyword>
<dbReference type="Proteomes" id="UP000198287">
    <property type="component" value="Unassembled WGS sequence"/>
</dbReference>
<dbReference type="AlphaFoldDB" id="A0A226DXC7"/>
<proteinExistence type="predicted"/>
<dbReference type="EMBL" id="LNIX01000010">
    <property type="protein sequence ID" value="OXA49454.1"/>
    <property type="molecule type" value="Genomic_DNA"/>
</dbReference>
<dbReference type="OrthoDB" id="10251412at2759"/>